<evidence type="ECO:0000313" key="2">
    <source>
        <dbReference type="WBParaSite" id="PDA_v2.g3471.t1"/>
    </source>
</evidence>
<dbReference type="AlphaFoldDB" id="A0A914QPP2"/>
<accession>A0A914QPP2</accession>
<sequence>MSSSILPRRQNKRRNVEQEFRIAYQTSDEELIKFMHENDENLAVAIEYFSEVLEVRVNHKEISILQVCLFYLQLI</sequence>
<protein>
    <submittedName>
        <fullName evidence="2">Uncharacterized protein</fullName>
    </submittedName>
</protein>
<keyword evidence="1" id="KW-1185">Reference proteome</keyword>
<organism evidence="1 2">
    <name type="scientific">Panagrolaimus davidi</name>
    <dbReference type="NCBI Taxonomy" id="227884"/>
    <lineage>
        <taxon>Eukaryota</taxon>
        <taxon>Metazoa</taxon>
        <taxon>Ecdysozoa</taxon>
        <taxon>Nematoda</taxon>
        <taxon>Chromadorea</taxon>
        <taxon>Rhabditida</taxon>
        <taxon>Tylenchina</taxon>
        <taxon>Panagrolaimomorpha</taxon>
        <taxon>Panagrolaimoidea</taxon>
        <taxon>Panagrolaimidae</taxon>
        <taxon>Panagrolaimus</taxon>
    </lineage>
</organism>
<dbReference type="Proteomes" id="UP000887578">
    <property type="component" value="Unplaced"/>
</dbReference>
<dbReference type="WBParaSite" id="PDA_v2.g3471.t1">
    <property type="protein sequence ID" value="PDA_v2.g3471.t1"/>
    <property type="gene ID" value="PDA_v2.g3471"/>
</dbReference>
<evidence type="ECO:0000313" key="1">
    <source>
        <dbReference type="Proteomes" id="UP000887578"/>
    </source>
</evidence>
<proteinExistence type="predicted"/>
<name>A0A914QPP2_9BILA</name>
<reference evidence="2" key="1">
    <citation type="submission" date="2022-11" db="UniProtKB">
        <authorList>
            <consortium name="WormBaseParasite"/>
        </authorList>
    </citation>
    <scope>IDENTIFICATION</scope>
</reference>